<dbReference type="GO" id="GO:0016705">
    <property type="term" value="F:oxidoreductase activity, acting on paired donors, with incorporation or reduction of molecular oxygen"/>
    <property type="evidence" value="ECO:0007669"/>
    <property type="project" value="InterPro"/>
</dbReference>
<evidence type="ECO:0008006" key="10">
    <source>
        <dbReference type="Google" id="ProtNLM"/>
    </source>
</evidence>
<accession>A0AAP0DLE6</accession>
<reference evidence="8 9" key="1">
    <citation type="submission" date="2024-04" db="EMBL/GenBank/DDBJ databases">
        <title>The reference genome of an endangered Asteraceae, Deinandra increscens subsp. villosa, native to the Central Coast of California.</title>
        <authorList>
            <person name="Guilliams M."/>
            <person name="Hasenstab-Lehman K."/>
            <person name="Meyer R."/>
            <person name="Mcevoy S."/>
        </authorList>
    </citation>
    <scope>NUCLEOTIDE SEQUENCE [LARGE SCALE GENOMIC DNA]</scope>
    <source>
        <tissue evidence="8">Leaf</tissue>
    </source>
</reference>
<dbReference type="Gene3D" id="1.10.630.10">
    <property type="entry name" value="Cytochrome P450"/>
    <property type="match status" value="1"/>
</dbReference>
<keyword evidence="4 6" id="KW-0408">Iron</keyword>
<dbReference type="PROSITE" id="PS00086">
    <property type="entry name" value="CYTOCHROME_P450"/>
    <property type="match status" value="1"/>
</dbReference>
<dbReference type="GO" id="GO:0004497">
    <property type="term" value="F:monooxygenase activity"/>
    <property type="evidence" value="ECO:0007669"/>
    <property type="project" value="UniProtKB-KW"/>
</dbReference>
<evidence type="ECO:0000256" key="1">
    <source>
        <dbReference type="ARBA" id="ARBA00022617"/>
    </source>
</evidence>
<organism evidence="8 9">
    <name type="scientific">Deinandra increscens subsp. villosa</name>
    <dbReference type="NCBI Taxonomy" id="3103831"/>
    <lineage>
        <taxon>Eukaryota</taxon>
        <taxon>Viridiplantae</taxon>
        <taxon>Streptophyta</taxon>
        <taxon>Embryophyta</taxon>
        <taxon>Tracheophyta</taxon>
        <taxon>Spermatophyta</taxon>
        <taxon>Magnoliopsida</taxon>
        <taxon>eudicotyledons</taxon>
        <taxon>Gunneridae</taxon>
        <taxon>Pentapetalae</taxon>
        <taxon>asterids</taxon>
        <taxon>campanulids</taxon>
        <taxon>Asterales</taxon>
        <taxon>Asteraceae</taxon>
        <taxon>Asteroideae</taxon>
        <taxon>Heliantheae alliance</taxon>
        <taxon>Madieae</taxon>
        <taxon>Madiinae</taxon>
        <taxon>Deinandra</taxon>
    </lineage>
</organism>
<keyword evidence="1 6" id="KW-0349">Heme</keyword>
<dbReference type="InterPro" id="IPR036396">
    <property type="entry name" value="Cyt_P450_sf"/>
</dbReference>
<keyword evidence="5 7" id="KW-0503">Monooxygenase</keyword>
<comment type="cofactor">
    <cofactor evidence="6">
        <name>heme</name>
        <dbReference type="ChEBI" id="CHEBI:30413"/>
    </cofactor>
</comment>
<dbReference type="InterPro" id="IPR050651">
    <property type="entry name" value="Plant_Cytochrome_P450_Monoox"/>
</dbReference>
<evidence type="ECO:0000256" key="4">
    <source>
        <dbReference type="ARBA" id="ARBA00023004"/>
    </source>
</evidence>
<dbReference type="InterPro" id="IPR017972">
    <property type="entry name" value="Cyt_P450_CS"/>
</dbReference>
<evidence type="ECO:0000256" key="7">
    <source>
        <dbReference type="RuleBase" id="RU000461"/>
    </source>
</evidence>
<evidence type="ECO:0000256" key="5">
    <source>
        <dbReference type="ARBA" id="ARBA00023033"/>
    </source>
</evidence>
<dbReference type="InterPro" id="IPR002401">
    <property type="entry name" value="Cyt_P450_E_grp-I"/>
</dbReference>
<dbReference type="PRINTS" id="PR00463">
    <property type="entry name" value="EP450I"/>
</dbReference>
<feature type="binding site" description="axial binding residue" evidence="6">
    <location>
        <position position="370"/>
    </location>
    <ligand>
        <name>heme</name>
        <dbReference type="ChEBI" id="CHEBI:30413"/>
    </ligand>
    <ligandPart>
        <name>Fe</name>
        <dbReference type="ChEBI" id="CHEBI:18248"/>
    </ligandPart>
</feature>
<evidence type="ECO:0000256" key="3">
    <source>
        <dbReference type="ARBA" id="ARBA00023002"/>
    </source>
</evidence>
<dbReference type="GO" id="GO:0020037">
    <property type="term" value="F:heme binding"/>
    <property type="evidence" value="ECO:0007669"/>
    <property type="project" value="InterPro"/>
</dbReference>
<name>A0AAP0DLE6_9ASTR</name>
<sequence length="432" mass="49548">MLLRFGVRKVVVVTSPSAVEECFTKTNDVVLANRPQLLQAKHLNYNYTSMGAAPYGALWHALRRVAATELLSAKRLDTTTYLREHEVKLMCRRILKDSLHKVDFKSWFRDLTNNITTMAIIGKRYYGDEIDIGDLKQALEFREMMEEYFKLMHTQTLGDFIPVIRWIGFDGVEKKMIDTMKRVNEFLDEVIVERRHIGSPESGITVDKLLALQEGEPELYTNEIIKGFILIMLIAGTETPYLTLEWSMSLLFNNPNAMETIKNEIHTHVGFDRLLQESDLGKLNYLQNMVNESLRLYPTLPLLLPREASDNITIGGYLVPRGTMLMINAWAIQRDPILWDEPDKFMPERFDNRDDDKYKLLAFSVGRRGCPGTNLGYRIIGLTLGTLIQAFECEKIGVEEIDMAAFYGLSMAKLKPLQAICTPRLNMIAHIK</sequence>
<dbReference type="PRINTS" id="PR00385">
    <property type="entry name" value="P450"/>
</dbReference>
<proteinExistence type="inferred from homology"/>
<dbReference type="InterPro" id="IPR001128">
    <property type="entry name" value="Cyt_P450"/>
</dbReference>
<protein>
    <recommendedName>
        <fullName evidence="10">Cytochrome P450</fullName>
    </recommendedName>
</protein>
<evidence type="ECO:0000313" key="9">
    <source>
        <dbReference type="Proteomes" id="UP001408789"/>
    </source>
</evidence>
<evidence type="ECO:0000313" key="8">
    <source>
        <dbReference type="EMBL" id="KAK9073163.1"/>
    </source>
</evidence>
<evidence type="ECO:0000256" key="2">
    <source>
        <dbReference type="ARBA" id="ARBA00022723"/>
    </source>
</evidence>
<dbReference type="AlphaFoldDB" id="A0AAP0DLE6"/>
<evidence type="ECO:0000256" key="6">
    <source>
        <dbReference type="PIRSR" id="PIRSR602401-1"/>
    </source>
</evidence>
<dbReference type="SUPFAM" id="SSF48264">
    <property type="entry name" value="Cytochrome P450"/>
    <property type="match status" value="1"/>
</dbReference>
<dbReference type="EMBL" id="JBCNJP010000009">
    <property type="protein sequence ID" value="KAK9073163.1"/>
    <property type="molecule type" value="Genomic_DNA"/>
</dbReference>
<gene>
    <name evidence="8" type="ORF">SSX86_007487</name>
</gene>
<dbReference type="PANTHER" id="PTHR47947:SF20">
    <property type="entry name" value="CYTOCHROME P450 FAMILY PROTEIN"/>
    <property type="match status" value="1"/>
</dbReference>
<dbReference type="Proteomes" id="UP001408789">
    <property type="component" value="Unassembled WGS sequence"/>
</dbReference>
<keyword evidence="9" id="KW-1185">Reference proteome</keyword>
<keyword evidence="2 6" id="KW-0479">Metal-binding</keyword>
<dbReference type="GO" id="GO:0005506">
    <property type="term" value="F:iron ion binding"/>
    <property type="evidence" value="ECO:0007669"/>
    <property type="project" value="InterPro"/>
</dbReference>
<dbReference type="PANTHER" id="PTHR47947">
    <property type="entry name" value="CYTOCHROME P450 82C3-RELATED"/>
    <property type="match status" value="1"/>
</dbReference>
<dbReference type="Pfam" id="PF00067">
    <property type="entry name" value="p450"/>
    <property type="match status" value="1"/>
</dbReference>
<comment type="similarity">
    <text evidence="7">Belongs to the cytochrome P450 family.</text>
</comment>
<comment type="caution">
    <text evidence="8">The sequence shown here is derived from an EMBL/GenBank/DDBJ whole genome shotgun (WGS) entry which is preliminary data.</text>
</comment>
<keyword evidence="3 7" id="KW-0560">Oxidoreductase</keyword>